<keyword evidence="7 9" id="KW-0411">Iron-sulfur</keyword>
<feature type="binding site" evidence="9">
    <location>
        <position position="299"/>
    </location>
    <ligand>
        <name>[4Fe-4S] cluster</name>
        <dbReference type="ChEBI" id="CHEBI:49883"/>
        <label>1</label>
    </ligand>
</feature>
<accession>A0A6L6YJW5</accession>
<comment type="subcellular location">
    <subcellularLocation>
        <location evidence="9">Cytoplasm</location>
    </subcellularLocation>
</comment>
<dbReference type="InterPro" id="IPR013785">
    <property type="entry name" value="Aldolase_TIM"/>
</dbReference>
<evidence type="ECO:0000256" key="8">
    <source>
        <dbReference type="ARBA" id="ARBA00047326"/>
    </source>
</evidence>
<feature type="binding site" evidence="9">
    <location>
        <position position="65"/>
    </location>
    <ligand>
        <name>[4Fe-4S] cluster</name>
        <dbReference type="ChEBI" id="CHEBI:49883"/>
        <label>1</label>
    </ligand>
</feature>
<dbReference type="RefSeq" id="WP_160336102.1">
    <property type="nucleotide sequence ID" value="NZ_CALPCR010000040.1"/>
</dbReference>
<dbReference type="EMBL" id="WSRP01000041">
    <property type="protein sequence ID" value="MVX57684.1"/>
    <property type="molecule type" value="Genomic_DNA"/>
</dbReference>
<feature type="binding site" evidence="9">
    <location>
        <position position="90"/>
    </location>
    <ligand>
        <name>[4Fe-4S] cluster</name>
        <dbReference type="ChEBI" id="CHEBI:49883"/>
        <label>2</label>
        <note>4Fe-4S-S-AdoMet</note>
    </ligand>
</feature>
<evidence type="ECO:0000256" key="2">
    <source>
        <dbReference type="ARBA" id="ARBA00022490"/>
    </source>
</evidence>
<dbReference type="SFLD" id="SFLDF00271">
    <property type="entry name" value="lipoyl_synthase"/>
    <property type="match status" value="1"/>
</dbReference>
<dbReference type="GO" id="GO:0016992">
    <property type="term" value="F:lipoate synthase activity"/>
    <property type="evidence" value="ECO:0007669"/>
    <property type="project" value="UniProtKB-UniRule"/>
</dbReference>
<dbReference type="SFLD" id="SFLDS00029">
    <property type="entry name" value="Radical_SAM"/>
    <property type="match status" value="1"/>
</dbReference>
<dbReference type="SFLD" id="SFLDG01058">
    <property type="entry name" value="lipoyl_synthase_like"/>
    <property type="match status" value="1"/>
</dbReference>
<dbReference type="GO" id="GO:0046872">
    <property type="term" value="F:metal ion binding"/>
    <property type="evidence" value="ECO:0007669"/>
    <property type="project" value="UniProtKB-KW"/>
</dbReference>
<evidence type="ECO:0000313" key="12">
    <source>
        <dbReference type="Proteomes" id="UP000472580"/>
    </source>
</evidence>
<organism evidence="11 12">
    <name type="scientific">Parasutterella muris</name>
    <dbReference type="NCBI Taxonomy" id="2565572"/>
    <lineage>
        <taxon>Bacteria</taxon>
        <taxon>Pseudomonadati</taxon>
        <taxon>Pseudomonadota</taxon>
        <taxon>Betaproteobacteria</taxon>
        <taxon>Burkholderiales</taxon>
        <taxon>Sutterellaceae</taxon>
        <taxon>Parasutterella</taxon>
    </lineage>
</organism>
<dbReference type="SUPFAM" id="SSF102114">
    <property type="entry name" value="Radical SAM enzymes"/>
    <property type="match status" value="1"/>
</dbReference>
<keyword evidence="2 9" id="KW-0963">Cytoplasm</keyword>
<name>A0A6L6YJW5_9BURK</name>
<dbReference type="InterPro" id="IPR007197">
    <property type="entry name" value="rSAM"/>
</dbReference>
<keyword evidence="1 9" id="KW-0004">4Fe-4S</keyword>
<proteinExistence type="inferred from homology"/>
<dbReference type="PANTHER" id="PTHR10949">
    <property type="entry name" value="LIPOYL SYNTHASE"/>
    <property type="match status" value="1"/>
</dbReference>
<comment type="caution">
    <text evidence="11">The sequence shown here is derived from an EMBL/GenBank/DDBJ whole genome shotgun (WGS) entry which is preliminary data.</text>
</comment>
<evidence type="ECO:0000256" key="1">
    <source>
        <dbReference type="ARBA" id="ARBA00022485"/>
    </source>
</evidence>
<dbReference type="EC" id="2.8.1.8" evidence="9"/>
<feature type="domain" description="Radical SAM core" evidence="10">
    <location>
        <begin position="72"/>
        <end position="288"/>
    </location>
</feature>
<dbReference type="OrthoDB" id="9787898at2"/>
<keyword evidence="3 9" id="KW-0808">Transferase</keyword>
<reference evidence="11 12" key="1">
    <citation type="submission" date="2019-12" db="EMBL/GenBank/DDBJ databases">
        <title>Microbes associate with the intestines of laboratory mice.</title>
        <authorList>
            <person name="Navarre W."/>
            <person name="Wong E."/>
        </authorList>
    </citation>
    <scope>NUCLEOTIDE SEQUENCE [LARGE SCALE GENOMIC DNA]</scope>
    <source>
        <strain evidence="11 12">NM82_D38</strain>
    </source>
</reference>
<dbReference type="FunFam" id="3.20.20.70:FF:000040">
    <property type="entry name" value="Lipoyl synthase"/>
    <property type="match status" value="1"/>
</dbReference>
<dbReference type="NCBIfam" id="NF009544">
    <property type="entry name" value="PRK12928.1"/>
    <property type="match status" value="1"/>
</dbReference>
<evidence type="ECO:0000256" key="5">
    <source>
        <dbReference type="ARBA" id="ARBA00022723"/>
    </source>
</evidence>
<comment type="function">
    <text evidence="9">Catalyzes the radical-mediated insertion of two sulfur atoms into the C-6 and C-8 positions of the octanoyl moiety bound to the lipoyl domains of lipoate-dependent enzymes, thereby converting the octanoylated domains into lipoylated derivatives.</text>
</comment>
<comment type="similarity">
    <text evidence="9">Belongs to the radical SAM superfamily. Lipoyl synthase family.</text>
</comment>
<evidence type="ECO:0000256" key="7">
    <source>
        <dbReference type="ARBA" id="ARBA00023014"/>
    </source>
</evidence>
<keyword evidence="12" id="KW-1185">Reference proteome</keyword>
<dbReference type="PROSITE" id="PS51918">
    <property type="entry name" value="RADICAL_SAM"/>
    <property type="match status" value="1"/>
</dbReference>
<dbReference type="GO" id="GO:0009249">
    <property type="term" value="P:protein lipoylation"/>
    <property type="evidence" value="ECO:0007669"/>
    <property type="project" value="UniProtKB-UniRule"/>
</dbReference>
<evidence type="ECO:0000313" key="11">
    <source>
        <dbReference type="EMBL" id="MVX57684.1"/>
    </source>
</evidence>
<dbReference type="InterPro" id="IPR031691">
    <property type="entry name" value="LIAS_N"/>
</dbReference>
<dbReference type="AlphaFoldDB" id="A0A6L6YJW5"/>
<protein>
    <recommendedName>
        <fullName evidence="9">Lipoyl synthase</fullName>
        <ecNumber evidence="9">2.8.1.8</ecNumber>
    </recommendedName>
    <alternativeName>
        <fullName evidence="9">Lip-syn</fullName>
        <shortName evidence="9">LS</shortName>
    </alternativeName>
    <alternativeName>
        <fullName evidence="9">Lipoate synthase</fullName>
    </alternativeName>
    <alternativeName>
        <fullName evidence="9">Lipoic acid synthase</fullName>
    </alternativeName>
    <alternativeName>
        <fullName evidence="9">Sulfur insertion protein LipA</fullName>
    </alternativeName>
</protein>
<keyword evidence="4 9" id="KW-0949">S-adenosyl-L-methionine</keyword>
<feature type="binding site" evidence="9">
    <location>
        <position position="60"/>
    </location>
    <ligand>
        <name>[4Fe-4S] cluster</name>
        <dbReference type="ChEBI" id="CHEBI:49883"/>
        <label>1</label>
    </ligand>
</feature>
<comment type="pathway">
    <text evidence="9">Protein modification; protein lipoylation via endogenous pathway; protein N(6)-(lipoyl)lysine from octanoyl-[acyl-carrier-protein]: step 2/2.</text>
</comment>
<evidence type="ECO:0000256" key="4">
    <source>
        <dbReference type="ARBA" id="ARBA00022691"/>
    </source>
</evidence>
<dbReference type="Gene3D" id="3.20.20.70">
    <property type="entry name" value="Aldolase class I"/>
    <property type="match status" value="1"/>
</dbReference>
<feature type="binding site" evidence="9">
    <location>
        <position position="93"/>
    </location>
    <ligand>
        <name>[4Fe-4S] cluster</name>
        <dbReference type="ChEBI" id="CHEBI:49883"/>
        <label>2</label>
        <note>4Fe-4S-S-AdoMet</note>
    </ligand>
</feature>
<evidence type="ECO:0000256" key="9">
    <source>
        <dbReference type="HAMAP-Rule" id="MF_00206"/>
    </source>
</evidence>
<dbReference type="PANTHER" id="PTHR10949:SF0">
    <property type="entry name" value="LIPOYL SYNTHASE, MITOCHONDRIAL"/>
    <property type="match status" value="1"/>
</dbReference>
<sequence>MNNKLHNPQREELKIKKYQEFASAEKLQKPEWLKIKIPIKNGAFAGTKEILKNGGLATVCEQAACPNISECFHHRRATFLIMGSICTRRCPFCDIAHGYPKPLDPDEPKKVAEAARKLGLKYVVITSVDRDDIKDGGAEHFANCVNEIHKIDGVKVEILVPDFRGRLDKALENLQHASPDVFNHNIETVPRLYKEARPGGNYEHSLKLLNEWSKCSQTCLTKSGLMVGLGEKDEEIYEVMEDLRRNNVTMLTIGQYLRPSKHHIPVKRYVHPDQFKKYAEKAKELGFLSCLSGPFVRSSYNAYEQHDLLFDDNKNT</sequence>
<dbReference type="UniPathway" id="UPA00538">
    <property type="reaction ID" value="UER00593"/>
</dbReference>
<dbReference type="NCBIfam" id="TIGR00510">
    <property type="entry name" value="lipA"/>
    <property type="match status" value="1"/>
</dbReference>
<comment type="cofactor">
    <cofactor evidence="9">
        <name>[4Fe-4S] cluster</name>
        <dbReference type="ChEBI" id="CHEBI:49883"/>
    </cofactor>
    <text evidence="9">Binds 2 [4Fe-4S] clusters per subunit. One cluster is coordinated with 3 cysteines and an exchangeable S-adenosyl-L-methionine.</text>
</comment>
<dbReference type="NCBIfam" id="NF004019">
    <property type="entry name" value="PRK05481.1"/>
    <property type="match status" value="1"/>
</dbReference>
<evidence type="ECO:0000256" key="6">
    <source>
        <dbReference type="ARBA" id="ARBA00023004"/>
    </source>
</evidence>
<dbReference type="GO" id="GO:0051539">
    <property type="term" value="F:4 iron, 4 sulfur cluster binding"/>
    <property type="evidence" value="ECO:0007669"/>
    <property type="project" value="UniProtKB-UniRule"/>
</dbReference>
<feature type="binding site" evidence="9">
    <location>
        <position position="86"/>
    </location>
    <ligand>
        <name>[4Fe-4S] cluster</name>
        <dbReference type="ChEBI" id="CHEBI:49883"/>
        <label>2</label>
        <note>4Fe-4S-S-AdoMet</note>
    </ligand>
</feature>
<dbReference type="PIRSF" id="PIRSF005963">
    <property type="entry name" value="Lipoyl_synth"/>
    <property type="match status" value="1"/>
</dbReference>
<dbReference type="SMART" id="SM00729">
    <property type="entry name" value="Elp3"/>
    <property type="match status" value="1"/>
</dbReference>
<dbReference type="Proteomes" id="UP000472580">
    <property type="component" value="Unassembled WGS sequence"/>
</dbReference>
<evidence type="ECO:0000256" key="3">
    <source>
        <dbReference type="ARBA" id="ARBA00022679"/>
    </source>
</evidence>
<keyword evidence="6 9" id="KW-0408">Iron</keyword>
<dbReference type="Pfam" id="PF16881">
    <property type="entry name" value="LIAS_N"/>
    <property type="match status" value="1"/>
</dbReference>
<dbReference type="InterPro" id="IPR003698">
    <property type="entry name" value="Lipoyl_synth"/>
</dbReference>
<feature type="binding site" evidence="9">
    <location>
        <position position="71"/>
    </location>
    <ligand>
        <name>[4Fe-4S] cluster</name>
        <dbReference type="ChEBI" id="CHEBI:49883"/>
        <label>1</label>
    </ligand>
</feature>
<comment type="catalytic activity">
    <reaction evidence="8 9">
        <text>[[Fe-S] cluster scaffold protein carrying a second [4Fe-4S](2+) cluster] + N(6)-octanoyl-L-lysyl-[protein] + 2 oxidized [2Fe-2S]-[ferredoxin] + 2 S-adenosyl-L-methionine + 4 H(+) = [[Fe-S] cluster scaffold protein] + N(6)-[(R)-dihydrolipoyl]-L-lysyl-[protein] + 4 Fe(3+) + 2 hydrogen sulfide + 2 5'-deoxyadenosine + 2 L-methionine + 2 reduced [2Fe-2S]-[ferredoxin]</text>
        <dbReference type="Rhea" id="RHEA:16585"/>
        <dbReference type="Rhea" id="RHEA-COMP:9928"/>
        <dbReference type="Rhea" id="RHEA-COMP:10000"/>
        <dbReference type="Rhea" id="RHEA-COMP:10001"/>
        <dbReference type="Rhea" id="RHEA-COMP:10475"/>
        <dbReference type="Rhea" id="RHEA-COMP:14568"/>
        <dbReference type="Rhea" id="RHEA-COMP:14569"/>
        <dbReference type="ChEBI" id="CHEBI:15378"/>
        <dbReference type="ChEBI" id="CHEBI:17319"/>
        <dbReference type="ChEBI" id="CHEBI:29034"/>
        <dbReference type="ChEBI" id="CHEBI:29919"/>
        <dbReference type="ChEBI" id="CHEBI:33722"/>
        <dbReference type="ChEBI" id="CHEBI:33737"/>
        <dbReference type="ChEBI" id="CHEBI:33738"/>
        <dbReference type="ChEBI" id="CHEBI:57844"/>
        <dbReference type="ChEBI" id="CHEBI:59789"/>
        <dbReference type="ChEBI" id="CHEBI:78809"/>
        <dbReference type="ChEBI" id="CHEBI:83100"/>
        <dbReference type="EC" id="2.8.1.8"/>
    </reaction>
</comment>
<dbReference type="GO" id="GO:0005737">
    <property type="term" value="C:cytoplasm"/>
    <property type="evidence" value="ECO:0007669"/>
    <property type="project" value="UniProtKB-SubCell"/>
</dbReference>
<keyword evidence="5 9" id="KW-0479">Metal-binding</keyword>
<gene>
    <name evidence="9 11" type="primary">lipA</name>
    <name evidence="11" type="ORF">E5987_10840</name>
</gene>
<dbReference type="Pfam" id="PF04055">
    <property type="entry name" value="Radical_SAM"/>
    <property type="match status" value="1"/>
</dbReference>
<evidence type="ECO:0000259" key="10">
    <source>
        <dbReference type="PROSITE" id="PS51918"/>
    </source>
</evidence>
<dbReference type="InterPro" id="IPR006638">
    <property type="entry name" value="Elp3/MiaA/NifB-like_rSAM"/>
</dbReference>
<dbReference type="InterPro" id="IPR058240">
    <property type="entry name" value="rSAM_sf"/>
</dbReference>
<dbReference type="HAMAP" id="MF_00206">
    <property type="entry name" value="Lipoyl_synth"/>
    <property type="match status" value="1"/>
</dbReference>